<name>M0GZJ3_HALGM</name>
<evidence type="ECO:0000256" key="2">
    <source>
        <dbReference type="ARBA" id="ARBA00023125"/>
    </source>
</evidence>
<dbReference type="Proteomes" id="UP000011571">
    <property type="component" value="Unassembled WGS sequence"/>
</dbReference>
<evidence type="ECO:0000313" key="6">
    <source>
        <dbReference type="Proteomes" id="UP000011571"/>
    </source>
</evidence>
<feature type="domain" description="HTH arsR-type" evidence="4">
    <location>
        <begin position="37"/>
        <end position="131"/>
    </location>
</feature>
<evidence type="ECO:0000259" key="4">
    <source>
        <dbReference type="PROSITE" id="PS50987"/>
    </source>
</evidence>
<organism evidence="5 6">
    <name type="scientific">Haloferax gibbonsii (strain ATCC 33959 / DSM 4427 / JCM 8863 / NBRC 102184 / NCIMB 2188 / Ma 2.38)</name>
    <dbReference type="NCBI Taxonomy" id="1227459"/>
    <lineage>
        <taxon>Archaea</taxon>
        <taxon>Methanobacteriati</taxon>
        <taxon>Methanobacteriota</taxon>
        <taxon>Stenosarchaea group</taxon>
        <taxon>Halobacteria</taxon>
        <taxon>Halobacteriales</taxon>
        <taxon>Haloferacaceae</taxon>
        <taxon>Haloferax</taxon>
    </lineage>
</organism>
<dbReference type="PRINTS" id="PR00778">
    <property type="entry name" value="HTHARSR"/>
</dbReference>
<dbReference type="InterPro" id="IPR051081">
    <property type="entry name" value="HTH_MetalResp_TranReg"/>
</dbReference>
<dbReference type="InterPro" id="IPR011991">
    <property type="entry name" value="ArsR-like_HTH"/>
</dbReference>
<proteinExistence type="predicted"/>
<keyword evidence="2" id="KW-0238">DNA-binding</keyword>
<evidence type="ECO:0000256" key="3">
    <source>
        <dbReference type="ARBA" id="ARBA00023163"/>
    </source>
</evidence>
<dbReference type="InterPro" id="IPR036390">
    <property type="entry name" value="WH_DNA-bd_sf"/>
</dbReference>
<sequence length="131" mass="14651">MSKTESRLRRLITDELGDCCDADVDRRLDELQGLAETAFAEDSTLSEVFRVLGNNTRYRLARILSVADGELCVCELEPLFDVTGSAVSHALSDLVDAGLAERRKEGNWRYYTSTALADTLFETAEREVNRT</sequence>
<dbReference type="GO" id="GO:0003677">
    <property type="term" value="F:DNA binding"/>
    <property type="evidence" value="ECO:0007669"/>
    <property type="project" value="UniProtKB-KW"/>
</dbReference>
<keyword evidence="6" id="KW-1185">Reference proteome</keyword>
<dbReference type="RefSeq" id="WP_004977780.1">
    <property type="nucleotide sequence ID" value="NZ_AOLJ01000027.1"/>
</dbReference>
<dbReference type="SMART" id="SM00418">
    <property type="entry name" value="HTH_ARSR"/>
    <property type="match status" value="1"/>
</dbReference>
<comment type="caution">
    <text evidence="5">The sequence shown here is derived from an EMBL/GenBank/DDBJ whole genome shotgun (WGS) entry which is preliminary data.</text>
</comment>
<dbReference type="Gene3D" id="1.10.10.10">
    <property type="entry name" value="Winged helix-like DNA-binding domain superfamily/Winged helix DNA-binding domain"/>
    <property type="match status" value="1"/>
</dbReference>
<dbReference type="GO" id="GO:0003700">
    <property type="term" value="F:DNA-binding transcription factor activity"/>
    <property type="evidence" value="ECO:0007669"/>
    <property type="project" value="InterPro"/>
</dbReference>
<dbReference type="CDD" id="cd00090">
    <property type="entry name" value="HTH_ARSR"/>
    <property type="match status" value="1"/>
</dbReference>
<keyword evidence="3" id="KW-0804">Transcription</keyword>
<evidence type="ECO:0000256" key="1">
    <source>
        <dbReference type="ARBA" id="ARBA00023015"/>
    </source>
</evidence>
<dbReference type="InterPro" id="IPR001845">
    <property type="entry name" value="HTH_ArsR_DNA-bd_dom"/>
</dbReference>
<dbReference type="EMBL" id="AOLJ01000027">
    <property type="protein sequence ID" value="ELZ76289.1"/>
    <property type="molecule type" value="Genomic_DNA"/>
</dbReference>
<keyword evidence="1" id="KW-0805">Transcription regulation</keyword>
<reference evidence="5 6" key="1">
    <citation type="journal article" date="2014" name="PLoS Genet.">
        <title>Phylogenetically driven sequencing of extremely halophilic archaea reveals strategies for static and dynamic osmo-response.</title>
        <authorList>
            <person name="Becker E.A."/>
            <person name="Seitzer P.M."/>
            <person name="Tritt A."/>
            <person name="Larsen D."/>
            <person name="Krusor M."/>
            <person name="Yao A.I."/>
            <person name="Wu D."/>
            <person name="Madern D."/>
            <person name="Eisen J.A."/>
            <person name="Darling A.E."/>
            <person name="Facciotti M.T."/>
        </authorList>
    </citation>
    <scope>NUCLEOTIDE SEQUENCE [LARGE SCALE GENOMIC DNA]</scope>
    <source>
        <strain evidence="6">ATCC 33959 / DSM 4427 / JCM 8863 / NBRC 102184 / NCIMB 2188 / Ma 2.38</strain>
    </source>
</reference>
<dbReference type="PROSITE" id="PS50987">
    <property type="entry name" value="HTH_ARSR_2"/>
    <property type="match status" value="1"/>
</dbReference>
<dbReference type="PANTHER" id="PTHR33154:SF33">
    <property type="entry name" value="TRANSCRIPTIONAL REPRESSOR SDPR"/>
    <property type="match status" value="1"/>
</dbReference>
<dbReference type="Pfam" id="PF01022">
    <property type="entry name" value="HTH_5"/>
    <property type="match status" value="1"/>
</dbReference>
<gene>
    <name evidence="5" type="ORF">C454_18369</name>
</gene>
<evidence type="ECO:0000313" key="5">
    <source>
        <dbReference type="EMBL" id="ELZ76289.1"/>
    </source>
</evidence>
<dbReference type="InterPro" id="IPR036388">
    <property type="entry name" value="WH-like_DNA-bd_sf"/>
</dbReference>
<dbReference type="PANTHER" id="PTHR33154">
    <property type="entry name" value="TRANSCRIPTIONAL REGULATOR, ARSR FAMILY"/>
    <property type="match status" value="1"/>
</dbReference>
<dbReference type="SUPFAM" id="SSF46785">
    <property type="entry name" value="Winged helix' DNA-binding domain"/>
    <property type="match status" value="1"/>
</dbReference>
<accession>M0GZJ3</accession>
<protein>
    <submittedName>
        <fullName evidence="5">ArsR family transcriptional regulator</fullName>
    </submittedName>
</protein>
<dbReference type="AlphaFoldDB" id="M0GZJ3"/>
<dbReference type="NCBIfam" id="NF033788">
    <property type="entry name" value="HTH_metalloreg"/>
    <property type="match status" value="1"/>
</dbReference>